<evidence type="ECO:0000259" key="6">
    <source>
        <dbReference type="PROSITE" id="PS51123"/>
    </source>
</evidence>
<dbReference type="Proteomes" id="UP001597459">
    <property type="component" value="Unassembled WGS sequence"/>
</dbReference>
<evidence type="ECO:0000313" key="7">
    <source>
        <dbReference type="EMBL" id="MFD2589737.1"/>
    </source>
</evidence>
<evidence type="ECO:0000256" key="1">
    <source>
        <dbReference type="ARBA" id="ARBA00004442"/>
    </source>
</evidence>
<reference evidence="8" key="1">
    <citation type="journal article" date="2019" name="Int. J. Syst. Evol. Microbiol.">
        <title>The Global Catalogue of Microorganisms (GCM) 10K type strain sequencing project: providing services to taxonomists for standard genome sequencing and annotation.</title>
        <authorList>
            <consortium name="The Broad Institute Genomics Platform"/>
            <consortium name="The Broad Institute Genome Sequencing Center for Infectious Disease"/>
            <person name="Wu L."/>
            <person name="Ma J."/>
        </authorList>
    </citation>
    <scope>NUCLEOTIDE SEQUENCE [LARGE SCALE GENOMIC DNA]</scope>
    <source>
        <strain evidence="8">KCTC 42423</strain>
    </source>
</reference>
<keyword evidence="5" id="KW-0732">Signal</keyword>
<dbReference type="PANTHER" id="PTHR30329:SF21">
    <property type="entry name" value="LIPOPROTEIN YIAD-RELATED"/>
    <property type="match status" value="1"/>
</dbReference>
<sequence>MVKKIRISIILMAVLSSVVFSQEKQLTKADNDFERFAFVDARKVYLKVAEKGFSSASLYKKIGDSYYFNGELDESVSWYERLISEYGDDMEPEYLFRYAQGLKSKRRYEEADRIMEAFYTSAGNDLRASSFMSTRNYLDFIDMQSGKFQLLKLSVNSPHSDYAPSFNHQGQLIFASSREGQNMTKTLHEWNEMPFLDLYSSDVIEGNGDLSAPKKLKGKINTKFHESSTTFSKDGKTVYFTRNNYSHRKVGTDSKGTILLKLYKATLDGNKWKDVEELPFNSEEYSVAHPSLSADGKQLYFASDMPGSYGLSDIYVVDILEDGGYGTPRNLGDHINTEGRETFPYISDSGVLYFSSDGHTGLGGLDVYISIQDHFNFSVPYNVGRPINGPRDDFSFVLNEATKMGYFASNRDGGIGNDDIYSFRQKEDLIASCKQMVSGNVTDEQTSATMGEALVVLLKDNGEEITRTLTDDEGKYSFEIDCNTSYLIRASQVGYSPSEELLTTNASLAEQYEVSFVLKQGILEEKEVEEGDDLAKLLSLEEIYFDLDKSKIRPDAEVELQKIIVAMKEYPQLRIDVRSHTDSRGDDSYNLRLSDRRAKSTIKYIIEKGEIDPGRVTGKGYGETELVNKCEDGVPCATKEHQENRRSEFIIVK</sequence>
<dbReference type="InterPro" id="IPR011042">
    <property type="entry name" value="6-blade_b-propeller_TolB-like"/>
</dbReference>
<dbReference type="RefSeq" id="WP_378256376.1">
    <property type="nucleotide sequence ID" value="NZ_JBHSJV010000001.1"/>
</dbReference>
<accession>A0ABW5N407</accession>
<evidence type="ECO:0000256" key="2">
    <source>
        <dbReference type="ARBA" id="ARBA00023136"/>
    </source>
</evidence>
<dbReference type="SUPFAM" id="SSF82171">
    <property type="entry name" value="DPP6 N-terminal domain-like"/>
    <property type="match status" value="1"/>
</dbReference>
<feature type="chain" id="PRO_5047344992" evidence="5">
    <location>
        <begin position="22"/>
        <end position="653"/>
    </location>
</feature>
<dbReference type="InterPro" id="IPR011659">
    <property type="entry name" value="WD40"/>
</dbReference>
<dbReference type="Pfam" id="PF07676">
    <property type="entry name" value="PD40"/>
    <property type="match status" value="3"/>
</dbReference>
<dbReference type="EMBL" id="JBHULX010000002">
    <property type="protein sequence ID" value="MFD2589737.1"/>
    <property type="molecule type" value="Genomic_DNA"/>
</dbReference>
<evidence type="ECO:0000256" key="4">
    <source>
        <dbReference type="PROSITE-ProRule" id="PRU00473"/>
    </source>
</evidence>
<feature type="domain" description="OmpA-like" evidence="6">
    <location>
        <begin position="532"/>
        <end position="653"/>
    </location>
</feature>
<dbReference type="SUPFAM" id="SSF49464">
    <property type="entry name" value="Carboxypeptidase regulatory domain-like"/>
    <property type="match status" value="1"/>
</dbReference>
<dbReference type="Gene3D" id="2.120.10.30">
    <property type="entry name" value="TolB, C-terminal domain"/>
    <property type="match status" value="1"/>
</dbReference>
<name>A0ABW5N407_9FLAO</name>
<keyword evidence="8" id="KW-1185">Reference proteome</keyword>
<dbReference type="InterPro" id="IPR006665">
    <property type="entry name" value="OmpA-like"/>
</dbReference>
<dbReference type="InterPro" id="IPR036737">
    <property type="entry name" value="OmpA-like_sf"/>
</dbReference>
<dbReference type="SUPFAM" id="SSF48452">
    <property type="entry name" value="TPR-like"/>
    <property type="match status" value="1"/>
</dbReference>
<evidence type="ECO:0000256" key="3">
    <source>
        <dbReference type="ARBA" id="ARBA00023237"/>
    </source>
</evidence>
<comment type="caution">
    <text evidence="7">The sequence shown here is derived from an EMBL/GenBank/DDBJ whole genome shotgun (WGS) entry which is preliminary data.</text>
</comment>
<dbReference type="Pfam" id="PF00691">
    <property type="entry name" value="OmpA"/>
    <property type="match status" value="1"/>
</dbReference>
<dbReference type="Gene3D" id="1.25.40.10">
    <property type="entry name" value="Tetratricopeptide repeat domain"/>
    <property type="match status" value="1"/>
</dbReference>
<feature type="signal peptide" evidence="5">
    <location>
        <begin position="1"/>
        <end position="21"/>
    </location>
</feature>
<dbReference type="PANTHER" id="PTHR30329">
    <property type="entry name" value="STATOR ELEMENT OF FLAGELLAR MOTOR COMPLEX"/>
    <property type="match status" value="1"/>
</dbReference>
<comment type="subcellular location">
    <subcellularLocation>
        <location evidence="1">Cell outer membrane</location>
    </subcellularLocation>
</comment>
<dbReference type="InterPro" id="IPR050330">
    <property type="entry name" value="Bact_OuterMem_StrucFunc"/>
</dbReference>
<dbReference type="InterPro" id="IPR006664">
    <property type="entry name" value="OMP_bac"/>
</dbReference>
<evidence type="ECO:0000313" key="8">
    <source>
        <dbReference type="Proteomes" id="UP001597459"/>
    </source>
</evidence>
<dbReference type="Gene3D" id="3.30.1330.60">
    <property type="entry name" value="OmpA-like domain"/>
    <property type="match status" value="1"/>
</dbReference>
<keyword evidence="3" id="KW-0998">Cell outer membrane</keyword>
<evidence type="ECO:0000256" key="5">
    <source>
        <dbReference type="SAM" id="SignalP"/>
    </source>
</evidence>
<dbReference type="InterPro" id="IPR011990">
    <property type="entry name" value="TPR-like_helical_dom_sf"/>
</dbReference>
<dbReference type="CDD" id="cd07185">
    <property type="entry name" value="OmpA_C-like"/>
    <property type="match status" value="1"/>
</dbReference>
<dbReference type="Pfam" id="PF13620">
    <property type="entry name" value="CarboxypepD_reg"/>
    <property type="match status" value="1"/>
</dbReference>
<protein>
    <submittedName>
        <fullName evidence="7">OmpA family protein</fullName>
    </submittedName>
</protein>
<dbReference type="PROSITE" id="PS51123">
    <property type="entry name" value="OMPA_2"/>
    <property type="match status" value="1"/>
</dbReference>
<keyword evidence="2 4" id="KW-0472">Membrane</keyword>
<dbReference type="InterPro" id="IPR008969">
    <property type="entry name" value="CarboxyPept-like_regulatory"/>
</dbReference>
<gene>
    <name evidence="7" type="ORF">ACFSTE_02775</name>
</gene>
<dbReference type="SUPFAM" id="SSF103088">
    <property type="entry name" value="OmpA-like"/>
    <property type="match status" value="1"/>
</dbReference>
<dbReference type="Gene3D" id="2.60.40.1120">
    <property type="entry name" value="Carboxypeptidase-like, regulatory domain"/>
    <property type="match status" value="1"/>
</dbReference>
<dbReference type="PRINTS" id="PR01021">
    <property type="entry name" value="OMPADOMAIN"/>
</dbReference>
<proteinExistence type="predicted"/>
<organism evidence="7 8">
    <name type="scientific">Aquimarina hainanensis</name>
    <dbReference type="NCBI Taxonomy" id="1578017"/>
    <lineage>
        <taxon>Bacteria</taxon>
        <taxon>Pseudomonadati</taxon>
        <taxon>Bacteroidota</taxon>
        <taxon>Flavobacteriia</taxon>
        <taxon>Flavobacteriales</taxon>
        <taxon>Flavobacteriaceae</taxon>
        <taxon>Aquimarina</taxon>
    </lineage>
</organism>